<evidence type="ECO:0000313" key="3">
    <source>
        <dbReference type="Proteomes" id="UP000179115"/>
    </source>
</evidence>
<evidence type="ECO:0000256" key="1">
    <source>
        <dbReference type="SAM" id="Phobius"/>
    </source>
</evidence>
<comment type="caution">
    <text evidence="2">The sequence shown here is derived from an EMBL/GenBank/DDBJ whole genome shotgun (WGS) entry which is preliminary data.</text>
</comment>
<gene>
    <name evidence="2" type="ORF">A3A35_02135</name>
</gene>
<dbReference type="AlphaFoldDB" id="A0A1F6ECY5"/>
<feature type="transmembrane region" description="Helical" evidence="1">
    <location>
        <begin position="6"/>
        <end position="25"/>
    </location>
</feature>
<dbReference type="STRING" id="1798508.A3A35_02135"/>
<keyword evidence="1" id="KW-1133">Transmembrane helix</keyword>
<sequence length="154" mass="17222">MNKPILYGAGFLAVIVFLLVGSTWWSRALERDPQGTSVLLSQSGLHWHAKLIIRINGEEFPIPANLGLGVVHNPIHTHDDEPGLVHMEFGGLVRAEDLALGKFFKIWGKRFDSGGIFEYEAEQGKFTMTVDGVPSEEFENYSMRDGDVIEISYE</sequence>
<evidence type="ECO:0000313" key="2">
    <source>
        <dbReference type="EMBL" id="OGG71511.1"/>
    </source>
</evidence>
<proteinExistence type="predicted"/>
<keyword evidence="1" id="KW-0472">Membrane</keyword>
<organism evidence="2 3">
    <name type="scientific">Candidatus Kaiserbacteria bacterium RIFCSPLOWO2_01_FULL_51_21</name>
    <dbReference type="NCBI Taxonomy" id="1798508"/>
    <lineage>
        <taxon>Bacteria</taxon>
        <taxon>Candidatus Kaiseribacteriota</taxon>
    </lineage>
</organism>
<dbReference type="Proteomes" id="UP000179115">
    <property type="component" value="Unassembled WGS sequence"/>
</dbReference>
<name>A0A1F6ECY5_9BACT</name>
<protein>
    <recommendedName>
        <fullName evidence="4">DUF4430 domain-containing protein</fullName>
    </recommendedName>
</protein>
<reference evidence="2 3" key="1">
    <citation type="journal article" date="2016" name="Nat. Commun.">
        <title>Thousands of microbial genomes shed light on interconnected biogeochemical processes in an aquifer system.</title>
        <authorList>
            <person name="Anantharaman K."/>
            <person name="Brown C.T."/>
            <person name="Hug L.A."/>
            <person name="Sharon I."/>
            <person name="Castelle C.J."/>
            <person name="Probst A.J."/>
            <person name="Thomas B.C."/>
            <person name="Singh A."/>
            <person name="Wilkins M.J."/>
            <person name="Karaoz U."/>
            <person name="Brodie E.L."/>
            <person name="Williams K.H."/>
            <person name="Hubbard S.S."/>
            <person name="Banfield J.F."/>
        </authorList>
    </citation>
    <scope>NUCLEOTIDE SEQUENCE [LARGE SCALE GENOMIC DNA]</scope>
</reference>
<accession>A0A1F6ECY5</accession>
<dbReference type="EMBL" id="MFLV01000017">
    <property type="protein sequence ID" value="OGG71511.1"/>
    <property type="molecule type" value="Genomic_DNA"/>
</dbReference>
<keyword evidence="1" id="KW-0812">Transmembrane</keyword>
<evidence type="ECO:0008006" key="4">
    <source>
        <dbReference type="Google" id="ProtNLM"/>
    </source>
</evidence>